<comment type="similarity">
    <text evidence="1">Belongs to the complex I LYR family. LYRM9 subfamily.</text>
</comment>
<dbReference type="AlphaFoldDB" id="A0AAN7TYP6"/>
<protein>
    <recommendedName>
        <fullName evidence="2">Complex 1 LYR protein domain-containing protein</fullName>
    </recommendedName>
</protein>
<dbReference type="InterPro" id="IPR008011">
    <property type="entry name" value="Complex1_LYR_dom"/>
</dbReference>
<dbReference type="PANTHER" id="PTHR36758:SF1">
    <property type="entry name" value="OS01G0342800 PROTEIN"/>
    <property type="match status" value="1"/>
</dbReference>
<comment type="caution">
    <text evidence="3">The sequence shown here is derived from an EMBL/GenBank/DDBJ whole genome shotgun (WGS) entry which is preliminary data.</text>
</comment>
<reference evidence="3 4" key="1">
    <citation type="submission" date="2023-11" db="EMBL/GenBank/DDBJ databases">
        <title>Dfirmibasis_genome.</title>
        <authorList>
            <person name="Edelbroek B."/>
            <person name="Kjellin J."/>
            <person name="Jerlstrom-Hultqvist J."/>
            <person name="Soderbom F."/>
        </authorList>
    </citation>
    <scope>NUCLEOTIDE SEQUENCE [LARGE SCALE GENOMIC DNA]</scope>
    <source>
        <strain evidence="3 4">TNS-C-14</strain>
    </source>
</reference>
<accession>A0AAN7TYP6</accession>
<dbReference type="InterPro" id="IPR045291">
    <property type="entry name" value="Complex1_LYR_LYRM9"/>
</dbReference>
<name>A0AAN7TYP6_9MYCE</name>
<dbReference type="CDD" id="cd20269">
    <property type="entry name" value="Complex1_LYR_LYRM9"/>
    <property type="match status" value="1"/>
</dbReference>
<evidence type="ECO:0000313" key="4">
    <source>
        <dbReference type="Proteomes" id="UP001344447"/>
    </source>
</evidence>
<sequence>MCQPNAVHPASMALYRTIVRSINQKLPKQTQGYYWTFTREHFEGHRHESDEEKIEYLVEKGYNNLKFIIKKYTNK</sequence>
<gene>
    <name evidence="3" type="ORF">RB653_003982</name>
</gene>
<proteinExistence type="inferred from homology"/>
<evidence type="ECO:0000256" key="1">
    <source>
        <dbReference type="ARBA" id="ARBA00025757"/>
    </source>
</evidence>
<evidence type="ECO:0000259" key="2">
    <source>
        <dbReference type="Pfam" id="PF05347"/>
    </source>
</evidence>
<dbReference type="PANTHER" id="PTHR36758">
    <property type="entry name" value="OS01G0342800 PROTEIN"/>
    <property type="match status" value="1"/>
</dbReference>
<dbReference type="Pfam" id="PF05347">
    <property type="entry name" value="Complex1_LYR"/>
    <property type="match status" value="1"/>
</dbReference>
<keyword evidence="4" id="KW-1185">Reference proteome</keyword>
<dbReference type="EMBL" id="JAVFKY010000001">
    <property type="protein sequence ID" value="KAK5582399.1"/>
    <property type="molecule type" value="Genomic_DNA"/>
</dbReference>
<feature type="domain" description="Complex 1 LYR protein" evidence="2">
    <location>
        <begin position="13"/>
        <end position="66"/>
    </location>
</feature>
<evidence type="ECO:0000313" key="3">
    <source>
        <dbReference type="EMBL" id="KAK5582399.1"/>
    </source>
</evidence>
<dbReference type="Proteomes" id="UP001344447">
    <property type="component" value="Unassembled WGS sequence"/>
</dbReference>
<organism evidence="3 4">
    <name type="scientific">Dictyostelium firmibasis</name>
    <dbReference type="NCBI Taxonomy" id="79012"/>
    <lineage>
        <taxon>Eukaryota</taxon>
        <taxon>Amoebozoa</taxon>
        <taxon>Evosea</taxon>
        <taxon>Eumycetozoa</taxon>
        <taxon>Dictyostelia</taxon>
        <taxon>Dictyosteliales</taxon>
        <taxon>Dictyosteliaceae</taxon>
        <taxon>Dictyostelium</taxon>
    </lineage>
</organism>